<evidence type="ECO:0000313" key="2">
    <source>
        <dbReference type="Proteomes" id="UP001320766"/>
    </source>
</evidence>
<name>A0ABT1K5S4_9ACTN</name>
<dbReference type="Proteomes" id="UP001320766">
    <property type="component" value="Unassembled WGS sequence"/>
</dbReference>
<protein>
    <submittedName>
        <fullName evidence="1">Uncharacterized protein</fullName>
    </submittedName>
</protein>
<proteinExistence type="predicted"/>
<evidence type="ECO:0000313" key="1">
    <source>
        <dbReference type="EMBL" id="MCP2349340.1"/>
    </source>
</evidence>
<gene>
    <name evidence="1" type="ORF">HD595_005462</name>
</gene>
<organism evidence="1 2">
    <name type="scientific">Nonomuraea roseoviolacea subsp. carminata</name>
    <dbReference type="NCBI Taxonomy" id="160689"/>
    <lineage>
        <taxon>Bacteria</taxon>
        <taxon>Bacillati</taxon>
        <taxon>Actinomycetota</taxon>
        <taxon>Actinomycetes</taxon>
        <taxon>Streptosporangiales</taxon>
        <taxon>Streptosporangiaceae</taxon>
        <taxon>Nonomuraea</taxon>
    </lineage>
</organism>
<accession>A0ABT1K5S4</accession>
<comment type="caution">
    <text evidence="1">The sequence shown here is derived from an EMBL/GenBank/DDBJ whole genome shotgun (WGS) entry which is preliminary data.</text>
</comment>
<sequence length="62" mass="7112">MTAHETALETTDQTDVIELLLAQHSMIRDLFDEVEKAPADRRAEARARVVIRRAMGKKPRRP</sequence>
<keyword evidence="2" id="KW-1185">Reference proteome</keyword>
<dbReference type="EMBL" id="JAMZEC010000001">
    <property type="protein sequence ID" value="MCP2349340.1"/>
    <property type="molecule type" value="Genomic_DNA"/>
</dbReference>
<dbReference type="RefSeq" id="WP_253773804.1">
    <property type="nucleotide sequence ID" value="NZ_BAAAVE010000008.1"/>
</dbReference>
<reference evidence="1 2" key="1">
    <citation type="submission" date="2022-06" db="EMBL/GenBank/DDBJ databases">
        <title>Sequencing the genomes of 1000 actinobacteria strains.</title>
        <authorList>
            <person name="Klenk H.-P."/>
        </authorList>
    </citation>
    <scope>NUCLEOTIDE SEQUENCE [LARGE SCALE GENOMIC DNA]</scope>
    <source>
        <strain evidence="1 2">DSM 44170</strain>
    </source>
</reference>